<evidence type="ECO:0000259" key="3">
    <source>
        <dbReference type="PROSITE" id="PS50102"/>
    </source>
</evidence>
<feature type="domain" description="RRM" evidence="3">
    <location>
        <begin position="53"/>
        <end position="126"/>
    </location>
</feature>
<keyword evidence="5" id="KW-1185">Reference proteome</keyword>
<dbReference type="InterPro" id="IPR000504">
    <property type="entry name" value="RRM_dom"/>
</dbReference>
<dbReference type="EMBL" id="JARKIE010000511">
    <property type="protein sequence ID" value="KAJ7631530.1"/>
    <property type="molecule type" value="Genomic_DNA"/>
</dbReference>
<dbReference type="PROSITE" id="PS50102">
    <property type="entry name" value="RRM"/>
    <property type="match status" value="1"/>
</dbReference>
<dbReference type="CDD" id="cd12296">
    <property type="entry name" value="RRM1_Prp24"/>
    <property type="match status" value="1"/>
</dbReference>
<dbReference type="AlphaFoldDB" id="A0AAD7FM11"/>
<evidence type="ECO:0000313" key="4">
    <source>
        <dbReference type="EMBL" id="KAJ7631530.1"/>
    </source>
</evidence>
<dbReference type="Proteomes" id="UP001221757">
    <property type="component" value="Unassembled WGS sequence"/>
</dbReference>
<proteinExistence type="predicted"/>
<dbReference type="SUPFAM" id="SSF54928">
    <property type="entry name" value="RNA-binding domain, RBD"/>
    <property type="match status" value="1"/>
</dbReference>
<dbReference type="InterPro" id="IPR034397">
    <property type="entry name" value="Prp24_RRM1"/>
</dbReference>
<dbReference type="Pfam" id="PF00076">
    <property type="entry name" value="RRM_1"/>
    <property type="match status" value="1"/>
</dbReference>
<evidence type="ECO:0000256" key="1">
    <source>
        <dbReference type="PROSITE-ProRule" id="PRU00176"/>
    </source>
</evidence>
<evidence type="ECO:0000313" key="5">
    <source>
        <dbReference type="Proteomes" id="UP001221757"/>
    </source>
</evidence>
<comment type="caution">
    <text evidence="4">The sequence shown here is derived from an EMBL/GenBank/DDBJ whole genome shotgun (WGS) entry which is preliminary data.</text>
</comment>
<protein>
    <recommendedName>
        <fullName evidence="3">RRM domain-containing protein</fullName>
    </recommendedName>
</protein>
<reference evidence="4" key="1">
    <citation type="submission" date="2023-03" db="EMBL/GenBank/DDBJ databases">
        <title>Massive genome expansion in bonnet fungi (Mycena s.s.) driven by repeated elements and novel gene families across ecological guilds.</title>
        <authorList>
            <consortium name="Lawrence Berkeley National Laboratory"/>
            <person name="Harder C.B."/>
            <person name="Miyauchi S."/>
            <person name="Viragh M."/>
            <person name="Kuo A."/>
            <person name="Thoen E."/>
            <person name="Andreopoulos B."/>
            <person name="Lu D."/>
            <person name="Skrede I."/>
            <person name="Drula E."/>
            <person name="Henrissat B."/>
            <person name="Morin E."/>
            <person name="Kohler A."/>
            <person name="Barry K."/>
            <person name="LaButti K."/>
            <person name="Morin E."/>
            <person name="Salamov A."/>
            <person name="Lipzen A."/>
            <person name="Mereny Z."/>
            <person name="Hegedus B."/>
            <person name="Baldrian P."/>
            <person name="Stursova M."/>
            <person name="Weitz H."/>
            <person name="Taylor A."/>
            <person name="Grigoriev I.V."/>
            <person name="Nagy L.G."/>
            <person name="Martin F."/>
            <person name="Kauserud H."/>
        </authorList>
    </citation>
    <scope>NUCLEOTIDE SEQUENCE</scope>
    <source>
        <strain evidence="4">CBHHK067</strain>
    </source>
</reference>
<dbReference type="Gene3D" id="3.30.70.330">
    <property type="match status" value="1"/>
</dbReference>
<dbReference type="InterPro" id="IPR012677">
    <property type="entry name" value="Nucleotide-bd_a/b_plait_sf"/>
</dbReference>
<sequence>MENVPLAPAEPMDVDSGTRGTKLAAENAPEEGHKKARMDTKFATTLKRDRENSTVFVTDLPSGVTEEGLTALFKDCGKVREVKITELSGAIVATVEFFERDSVPAGLTKDKKRLRDQEITVNLGWKSTLYVTNDPSPESELVTLADSLLRESMAESRLELEVLQMDDNPDDIVTLAGTL</sequence>
<organism evidence="4 5">
    <name type="scientific">Mycena rosella</name>
    <name type="common">Pink bonnet</name>
    <name type="synonym">Agaricus rosellus</name>
    <dbReference type="NCBI Taxonomy" id="1033263"/>
    <lineage>
        <taxon>Eukaryota</taxon>
        <taxon>Fungi</taxon>
        <taxon>Dikarya</taxon>
        <taxon>Basidiomycota</taxon>
        <taxon>Agaricomycotina</taxon>
        <taxon>Agaricomycetes</taxon>
        <taxon>Agaricomycetidae</taxon>
        <taxon>Agaricales</taxon>
        <taxon>Marasmiineae</taxon>
        <taxon>Mycenaceae</taxon>
        <taxon>Mycena</taxon>
    </lineage>
</organism>
<gene>
    <name evidence="4" type="ORF">B0H17DRAFT_1339851</name>
</gene>
<feature type="region of interest" description="Disordered" evidence="2">
    <location>
        <begin position="1"/>
        <end position="37"/>
    </location>
</feature>
<dbReference type="GO" id="GO:0003723">
    <property type="term" value="F:RNA binding"/>
    <property type="evidence" value="ECO:0007669"/>
    <property type="project" value="UniProtKB-UniRule"/>
</dbReference>
<dbReference type="InterPro" id="IPR035979">
    <property type="entry name" value="RBD_domain_sf"/>
</dbReference>
<evidence type="ECO:0000256" key="2">
    <source>
        <dbReference type="SAM" id="MobiDB-lite"/>
    </source>
</evidence>
<name>A0AAD7FM11_MYCRO</name>
<dbReference type="SMART" id="SM00360">
    <property type="entry name" value="RRM"/>
    <property type="match status" value="1"/>
</dbReference>
<keyword evidence="1" id="KW-0694">RNA-binding</keyword>
<accession>A0AAD7FM11</accession>